<feature type="domain" description="ORC1/DEAH AAA+ ATPase" evidence="1">
    <location>
        <begin position="134"/>
        <end position="285"/>
    </location>
</feature>
<dbReference type="Gene3D" id="3.40.50.300">
    <property type="entry name" value="P-loop containing nucleotide triphosphate hydrolases"/>
    <property type="match status" value="1"/>
</dbReference>
<keyword evidence="3" id="KW-1185">Reference proteome</keyword>
<protein>
    <submittedName>
        <fullName evidence="2">ATP-binding protein</fullName>
    </submittedName>
</protein>
<sequence length="551" mass="63232">MSNIYLPNGVIAVEAEYKEQILKEYSGNPLIEALPPILNKEDVIEKIAVYPTYNEKEKLLEPQYRVHAVQRLFQCFQPLPIHLDLESRISRLIRQGYLARNPFNPDFVKNLNNKYDIAQNLINDSTNNDKFRTTASGLTIIGVSGIGKTTAINRILSLMPQIIVHSEYRGIKFSMLQLVWLKIECPYDGSIKQLCIDFFYRIDNLLGTNYYNTYKSRNITIDILLIAMSKVARNIGLGMLVIDEIQSLSASKGTGASNMLNFFVTLINTIGIPLTLIGTSKALPVLQSEFRQARRGSGQGDLIWERMKNDSNWNLLMEAIWDYQWTKKSIQLTKEFIDEFYVQSQGITDIAVKLFAMTQIRAILSGKEEIDVNLIIKVAEENLQLVKPMIDALRSGDIRKLAKYEDIYTLNFEDFFNAESQSINLNKRIKDITDMKKKFEVKERYSKKEQAIIKLLELDIEPSIAQKTVEKIIENEKNDLEVKDIVFGAIRLLSNTKNKKKLSDFRNDETNEDDLRVIVENGLKNKISAYASLKEYGYIKEFNTILLGDKI</sequence>
<evidence type="ECO:0000313" key="2">
    <source>
        <dbReference type="EMBL" id="MFL0270164.1"/>
    </source>
</evidence>
<dbReference type="GO" id="GO:0005524">
    <property type="term" value="F:ATP binding"/>
    <property type="evidence" value="ECO:0007669"/>
    <property type="project" value="UniProtKB-KW"/>
</dbReference>
<evidence type="ECO:0000259" key="1">
    <source>
        <dbReference type="Pfam" id="PF13401"/>
    </source>
</evidence>
<dbReference type="EMBL" id="JBJHZY010000006">
    <property type="protein sequence ID" value="MFL0270164.1"/>
    <property type="molecule type" value="Genomic_DNA"/>
</dbReference>
<organism evidence="2 3">
    <name type="scientific">Candidatus Clostridium radicumherbarum</name>
    <dbReference type="NCBI Taxonomy" id="3381662"/>
    <lineage>
        <taxon>Bacteria</taxon>
        <taxon>Bacillati</taxon>
        <taxon>Bacillota</taxon>
        <taxon>Clostridia</taxon>
        <taxon>Eubacteriales</taxon>
        <taxon>Clostridiaceae</taxon>
        <taxon>Clostridium</taxon>
    </lineage>
</organism>
<comment type="caution">
    <text evidence="2">The sequence shown here is derived from an EMBL/GenBank/DDBJ whole genome shotgun (WGS) entry which is preliminary data.</text>
</comment>
<dbReference type="Pfam" id="PF13401">
    <property type="entry name" value="AAA_22"/>
    <property type="match status" value="1"/>
</dbReference>
<keyword evidence="2" id="KW-0547">Nucleotide-binding</keyword>
<name>A0ABW8TWZ3_9CLOT</name>
<dbReference type="Proteomes" id="UP001623661">
    <property type="component" value="Unassembled WGS sequence"/>
</dbReference>
<dbReference type="RefSeq" id="WP_406766796.1">
    <property type="nucleotide sequence ID" value="NZ_JBJHZY010000006.1"/>
</dbReference>
<dbReference type="SUPFAM" id="SSF52540">
    <property type="entry name" value="P-loop containing nucleoside triphosphate hydrolases"/>
    <property type="match status" value="1"/>
</dbReference>
<keyword evidence="2" id="KW-0067">ATP-binding</keyword>
<proteinExistence type="predicted"/>
<dbReference type="InterPro" id="IPR049945">
    <property type="entry name" value="AAA_22"/>
</dbReference>
<dbReference type="InterPro" id="IPR027417">
    <property type="entry name" value="P-loop_NTPase"/>
</dbReference>
<reference evidence="2 3" key="1">
    <citation type="submission" date="2024-11" db="EMBL/GenBank/DDBJ databases">
        <authorList>
            <person name="Heng Y.C."/>
            <person name="Lim A.C.H."/>
            <person name="Lee J.K.Y."/>
            <person name="Kittelmann S."/>
        </authorList>
    </citation>
    <scope>NUCLEOTIDE SEQUENCE [LARGE SCALE GENOMIC DNA]</scope>
    <source>
        <strain evidence="2 3">WILCCON 0202</strain>
    </source>
</reference>
<evidence type="ECO:0000313" key="3">
    <source>
        <dbReference type="Proteomes" id="UP001623661"/>
    </source>
</evidence>
<gene>
    <name evidence="2" type="ORF">ACJDUH_18955</name>
</gene>
<accession>A0ABW8TWZ3</accession>